<dbReference type="GeneID" id="20212154"/>
<feature type="compositionally biased region" description="Basic residues" evidence="1">
    <location>
        <begin position="89"/>
        <end position="104"/>
    </location>
</feature>
<dbReference type="InterPro" id="IPR038991">
    <property type="entry name" value="CAAP1"/>
</dbReference>
<feature type="compositionally biased region" description="Low complexity" evidence="1">
    <location>
        <begin position="36"/>
        <end position="85"/>
    </location>
</feature>
<dbReference type="OrthoDB" id="10064012at2759"/>
<reference evidence="2 4" key="2">
    <citation type="journal article" date="2013" name="Nature">
        <title>Insights into bilaterian evolution from three spiralian genomes.</title>
        <authorList>
            <person name="Simakov O."/>
            <person name="Marletaz F."/>
            <person name="Cho S.J."/>
            <person name="Edsinger-Gonzales E."/>
            <person name="Havlak P."/>
            <person name="Hellsten U."/>
            <person name="Kuo D.H."/>
            <person name="Larsson T."/>
            <person name="Lv J."/>
            <person name="Arendt D."/>
            <person name="Savage R."/>
            <person name="Osoegawa K."/>
            <person name="de Jong P."/>
            <person name="Grimwood J."/>
            <person name="Chapman J.A."/>
            <person name="Shapiro H."/>
            <person name="Aerts A."/>
            <person name="Otillar R.P."/>
            <person name="Terry A.Y."/>
            <person name="Boore J.L."/>
            <person name="Grigoriev I.V."/>
            <person name="Lindberg D.R."/>
            <person name="Seaver E.C."/>
            <person name="Weisblat D.A."/>
            <person name="Putnam N.H."/>
            <person name="Rokhsar D.S."/>
        </authorList>
    </citation>
    <scope>NUCLEOTIDE SEQUENCE</scope>
</reference>
<reference evidence="3" key="3">
    <citation type="submission" date="2015-06" db="UniProtKB">
        <authorList>
            <consortium name="EnsemblMetazoa"/>
        </authorList>
    </citation>
    <scope>IDENTIFICATION</scope>
</reference>
<dbReference type="InParanoid" id="T1FTK7"/>
<protein>
    <submittedName>
        <fullName evidence="2 3">Uncharacterized protein</fullName>
    </submittedName>
</protein>
<dbReference type="CTD" id="20212154"/>
<name>T1FTK7_HELRO</name>
<sequence>MSSVTMAADSTQCGDYSRKMTKPNEKVVKKKRKKFNSTPPSSSSSNSSSDSGSGSGGESSSSASDNDCSSSGSSSLSSPSSSSGGRQKRDAKKKSSKTSKGRKRASCESECESDLDLNKELLPIAGYMDDKKQMVDNMFKSISSIKLRTMLPEILKVATVIIICY</sequence>
<dbReference type="EnsemblMetazoa" id="HelroT192107">
    <property type="protein sequence ID" value="HelroP192107"/>
    <property type="gene ID" value="HelroG192107"/>
</dbReference>
<evidence type="ECO:0000313" key="3">
    <source>
        <dbReference type="EnsemblMetazoa" id="HelroP192107"/>
    </source>
</evidence>
<feature type="compositionally biased region" description="Polar residues" evidence="1">
    <location>
        <begin position="1"/>
        <end position="14"/>
    </location>
</feature>
<dbReference type="PANTHER" id="PTHR14740">
    <property type="entry name" value="CASPASE ACTIVITY AND APOPTOSIS INHIBITOR 1"/>
    <property type="match status" value="1"/>
</dbReference>
<gene>
    <name evidence="3" type="primary">20212154</name>
    <name evidence="2" type="ORF">HELRODRAFT_192107</name>
</gene>
<evidence type="ECO:0000313" key="4">
    <source>
        <dbReference type="Proteomes" id="UP000015101"/>
    </source>
</evidence>
<accession>T1FTK7</accession>
<feature type="compositionally biased region" description="Basic and acidic residues" evidence="1">
    <location>
        <begin position="16"/>
        <end position="27"/>
    </location>
</feature>
<proteinExistence type="predicted"/>
<dbReference type="Pfam" id="PF15335">
    <property type="entry name" value="CAAP1"/>
    <property type="match status" value="1"/>
</dbReference>
<evidence type="ECO:0000256" key="1">
    <source>
        <dbReference type="SAM" id="MobiDB-lite"/>
    </source>
</evidence>
<dbReference type="HOGENOM" id="CLU_1612611_0_0_1"/>
<dbReference type="EMBL" id="AMQM01004767">
    <property type="status" value="NOT_ANNOTATED_CDS"/>
    <property type="molecule type" value="Genomic_DNA"/>
</dbReference>
<dbReference type="RefSeq" id="XP_009018773.1">
    <property type="nucleotide sequence ID" value="XM_009020525.1"/>
</dbReference>
<dbReference type="GO" id="GO:0042981">
    <property type="term" value="P:regulation of apoptotic process"/>
    <property type="evidence" value="ECO:0007669"/>
    <property type="project" value="InterPro"/>
</dbReference>
<feature type="region of interest" description="Disordered" evidence="1">
    <location>
        <begin position="1"/>
        <end position="110"/>
    </location>
</feature>
<dbReference type="Proteomes" id="UP000015101">
    <property type="component" value="Unassembled WGS sequence"/>
</dbReference>
<evidence type="ECO:0000313" key="2">
    <source>
        <dbReference type="EMBL" id="ESO03080.1"/>
    </source>
</evidence>
<dbReference type="EMBL" id="KB096676">
    <property type="protein sequence ID" value="ESO03080.1"/>
    <property type="molecule type" value="Genomic_DNA"/>
</dbReference>
<dbReference type="KEGG" id="hro:HELRODRAFT_192107"/>
<reference evidence="4" key="1">
    <citation type="submission" date="2012-12" db="EMBL/GenBank/DDBJ databases">
        <authorList>
            <person name="Hellsten U."/>
            <person name="Grimwood J."/>
            <person name="Chapman J.A."/>
            <person name="Shapiro H."/>
            <person name="Aerts A."/>
            <person name="Otillar R.P."/>
            <person name="Terry A.Y."/>
            <person name="Boore J.L."/>
            <person name="Simakov O."/>
            <person name="Marletaz F."/>
            <person name="Cho S.-J."/>
            <person name="Edsinger-Gonzales E."/>
            <person name="Havlak P."/>
            <person name="Kuo D.-H."/>
            <person name="Larsson T."/>
            <person name="Lv J."/>
            <person name="Arendt D."/>
            <person name="Savage R."/>
            <person name="Osoegawa K."/>
            <person name="de Jong P."/>
            <person name="Lindberg D.R."/>
            <person name="Seaver E.C."/>
            <person name="Weisblat D.A."/>
            <person name="Putnam N.H."/>
            <person name="Grigoriev I.V."/>
            <person name="Rokhsar D.S."/>
        </authorList>
    </citation>
    <scope>NUCLEOTIDE SEQUENCE</scope>
</reference>
<organism evidence="3 4">
    <name type="scientific">Helobdella robusta</name>
    <name type="common">Californian leech</name>
    <dbReference type="NCBI Taxonomy" id="6412"/>
    <lineage>
        <taxon>Eukaryota</taxon>
        <taxon>Metazoa</taxon>
        <taxon>Spiralia</taxon>
        <taxon>Lophotrochozoa</taxon>
        <taxon>Annelida</taxon>
        <taxon>Clitellata</taxon>
        <taxon>Hirudinea</taxon>
        <taxon>Rhynchobdellida</taxon>
        <taxon>Glossiphoniidae</taxon>
        <taxon>Helobdella</taxon>
    </lineage>
</organism>
<keyword evidence="4" id="KW-1185">Reference proteome</keyword>
<dbReference type="AlphaFoldDB" id="T1FTK7"/>
<dbReference type="PANTHER" id="PTHR14740:SF3">
    <property type="entry name" value="CASPASE ACTIVITY AND APOPTOSIS INHIBITOR 1"/>
    <property type="match status" value="1"/>
</dbReference>